<comment type="caution">
    <text evidence="3">The sequence shown here is derived from an EMBL/GenBank/DDBJ whole genome shotgun (WGS) entry which is preliminary data.</text>
</comment>
<dbReference type="InterPro" id="IPR036390">
    <property type="entry name" value="WH_DNA-bd_sf"/>
</dbReference>
<evidence type="ECO:0000256" key="1">
    <source>
        <dbReference type="SAM" id="MobiDB-lite"/>
    </source>
</evidence>
<dbReference type="GO" id="GO:0003677">
    <property type="term" value="F:DNA binding"/>
    <property type="evidence" value="ECO:0007669"/>
    <property type="project" value="InterPro"/>
</dbReference>
<evidence type="ECO:0000313" key="4">
    <source>
        <dbReference type="Proteomes" id="UP000316887"/>
    </source>
</evidence>
<dbReference type="RefSeq" id="WP_141920715.1">
    <property type="nucleotide sequence ID" value="NZ_VFOF01000005.1"/>
</dbReference>
<dbReference type="Gene3D" id="1.10.10.10">
    <property type="entry name" value="Winged helix-like DNA-binding domain superfamily/Winged helix DNA-binding domain"/>
    <property type="match status" value="1"/>
</dbReference>
<evidence type="ECO:0000259" key="2">
    <source>
        <dbReference type="PROSITE" id="PS51063"/>
    </source>
</evidence>
<dbReference type="SUPFAM" id="SSF46785">
    <property type="entry name" value="Winged helix' DNA-binding domain"/>
    <property type="match status" value="1"/>
</dbReference>
<dbReference type="OrthoDB" id="7467461at2"/>
<gene>
    <name evidence="3" type="ORF">FBY58_1812</name>
</gene>
<organism evidence="3 4">
    <name type="scientific">Zymomonas mobilis</name>
    <dbReference type="NCBI Taxonomy" id="542"/>
    <lineage>
        <taxon>Bacteria</taxon>
        <taxon>Pseudomonadati</taxon>
        <taxon>Pseudomonadota</taxon>
        <taxon>Alphaproteobacteria</taxon>
        <taxon>Sphingomonadales</taxon>
        <taxon>Zymomonadaceae</taxon>
        <taxon>Zymomonas</taxon>
    </lineage>
</organism>
<dbReference type="AlphaFoldDB" id="A0A542VUH9"/>
<evidence type="ECO:0000313" key="3">
    <source>
        <dbReference type="EMBL" id="TQL14980.1"/>
    </source>
</evidence>
<dbReference type="Proteomes" id="UP000316887">
    <property type="component" value="Unassembled WGS sequence"/>
</dbReference>
<dbReference type="PROSITE" id="PS51063">
    <property type="entry name" value="HTH_CRP_2"/>
    <property type="match status" value="1"/>
</dbReference>
<accession>A0A542VUH9</accession>
<dbReference type="EMBL" id="VFOF01000005">
    <property type="protein sequence ID" value="TQL14980.1"/>
    <property type="molecule type" value="Genomic_DNA"/>
</dbReference>
<protein>
    <recommendedName>
        <fullName evidence="2">HTH crp-type domain-containing protein</fullName>
    </recommendedName>
</protein>
<feature type="domain" description="HTH crp-type" evidence="2">
    <location>
        <begin position="125"/>
        <end position="193"/>
    </location>
</feature>
<dbReference type="Pfam" id="PF13545">
    <property type="entry name" value="HTH_Crp_2"/>
    <property type="match status" value="1"/>
</dbReference>
<dbReference type="GO" id="GO:0006355">
    <property type="term" value="P:regulation of DNA-templated transcription"/>
    <property type="evidence" value="ECO:0007669"/>
    <property type="project" value="InterPro"/>
</dbReference>
<dbReference type="InterPro" id="IPR012318">
    <property type="entry name" value="HTH_CRP"/>
</dbReference>
<proteinExistence type="predicted"/>
<sequence>MKKLNAYNFIRQLQSQGVDGATAEKIAFQTYHEQSQPLFDEEDYCDQLISRGLDPESAADIARKTANAISRDPLELAGIRLKPLDPVHRNSYEVGEREHLVWKAINKEHIGAYLEAVDQYSIKTRALSDKAVRLLKMLFRMADFRTGRLEPTIETISNKVGYARATVVRLLTQLKEQGFLRWIRRSIKIKKEGERPRRRQTSNAYGFLSPASWPEIAKQAFLRVMQRKHIPLPDDFSHAKETDAAATEEMIESLPVVEWSQEIFAQKRSANQKEEGNNSELAKTLASLGDAIEREEKRSETPPNRPLKKPQNSGFFREFNFEHLSNYKYFNNTDIANLNSIKADRDCLASANAGSADVIFDLKTEPDHFTTELHSLNLRSDQVSAILQHRKKRIENGWMSLSPKDTAKLLIKTRQMKP</sequence>
<feature type="region of interest" description="Disordered" evidence="1">
    <location>
        <begin position="293"/>
        <end position="313"/>
    </location>
</feature>
<reference evidence="3 4" key="1">
    <citation type="submission" date="2019-06" db="EMBL/GenBank/DDBJ databases">
        <title>Genome sequencing of Zymomonas mobilis strains for genetic engineering and biofuel applications.</title>
        <authorList>
            <person name="Teravest M."/>
        </authorList>
    </citation>
    <scope>NUCLEOTIDE SEQUENCE [LARGE SCALE GENOMIC DNA]</scope>
    <source>
        <strain evidence="3 4">AN0101</strain>
    </source>
</reference>
<dbReference type="InterPro" id="IPR036388">
    <property type="entry name" value="WH-like_DNA-bd_sf"/>
</dbReference>
<name>A0A542VUH9_ZYMMB</name>